<evidence type="ECO:0000313" key="1">
    <source>
        <dbReference type="EMBL" id="KIK95310.1"/>
    </source>
</evidence>
<keyword evidence="2" id="KW-1185">Reference proteome</keyword>
<protein>
    <submittedName>
        <fullName evidence="1">Uncharacterized protein</fullName>
    </submittedName>
</protein>
<dbReference type="EMBL" id="KN825049">
    <property type="protein sequence ID" value="KIK95310.1"/>
    <property type="molecule type" value="Genomic_DNA"/>
</dbReference>
<name>A0A0D0E8X6_9AGAM</name>
<reference evidence="1 2" key="1">
    <citation type="submission" date="2014-04" db="EMBL/GenBank/DDBJ databases">
        <authorList>
            <consortium name="DOE Joint Genome Institute"/>
            <person name="Kuo A."/>
            <person name="Kohler A."/>
            <person name="Jargeat P."/>
            <person name="Nagy L.G."/>
            <person name="Floudas D."/>
            <person name="Copeland A."/>
            <person name="Barry K.W."/>
            <person name="Cichocki N."/>
            <person name="Veneault-Fourrey C."/>
            <person name="LaButti K."/>
            <person name="Lindquist E.A."/>
            <person name="Lipzen A."/>
            <person name="Lundell T."/>
            <person name="Morin E."/>
            <person name="Murat C."/>
            <person name="Sun H."/>
            <person name="Tunlid A."/>
            <person name="Henrissat B."/>
            <person name="Grigoriev I.V."/>
            <person name="Hibbett D.S."/>
            <person name="Martin F."/>
            <person name="Nordberg H.P."/>
            <person name="Cantor M.N."/>
            <person name="Hua S.X."/>
        </authorList>
    </citation>
    <scope>NUCLEOTIDE SEQUENCE [LARGE SCALE GENOMIC DNA]</scope>
    <source>
        <strain evidence="1 2">Ve08.2h10</strain>
    </source>
</reference>
<reference evidence="2" key="2">
    <citation type="submission" date="2015-01" db="EMBL/GenBank/DDBJ databases">
        <title>Evolutionary Origins and Diversification of the Mycorrhizal Mutualists.</title>
        <authorList>
            <consortium name="DOE Joint Genome Institute"/>
            <consortium name="Mycorrhizal Genomics Consortium"/>
            <person name="Kohler A."/>
            <person name="Kuo A."/>
            <person name="Nagy L.G."/>
            <person name="Floudas D."/>
            <person name="Copeland A."/>
            <person name="Barry K.W."/>
            <person name="Cichocki N."/>
            <person name="Veneault-Fourrey C."/>
            <person name="LaButti K."/>
            <person name="Lindquist E.A."/>
            <person name="Lipzen A."/>
            <person name="Lundell T."/>
            <person name="Morin E."/>
            <person name="Murat C."/>
            <person name="Riley R."/>
            <person name="Ohm R."/>
            <person name="Sun H."/>
            <person name="Tunlid A."/>
            <person name="Henrissat B."/>
            <person name="Grigoriev I.V."/>
            <person name="Hibbett D.S."/>
            <person name="Martin F."/>
        </authorList>
    </citation>
    <scope>NUCLEOTIDE SEQUENCE [LARGE SCALE GENOMIC DNA]</scope>
    <source>
        <strain evidence="2">Ve08.2h10</strain>
    </source>
</reference>
<dbReference type="AlphaFoldDB" id="A0A0D0E8X6"/>
<sequence length="51" mass="5297">MAVIPSRDSPRDAVILETALVCADSTPVPSRTSTALVSVHLHADLRAASVV</sequence>
<organism evidence="1 2">
    <name type="scientific">Paxillus rubicundulus Ve08.2h10</name>
    <dbReference type="NCBI Taxonomy" id="930991"/>
    <lineage>
        <taxon>Eukaryota</taxon>
        <taxon>Fungi</taxon>
        <taxon>Dikarya</taxon>
        <taxon>Basidiomycota</taxon>
        <taxon>Agaricomycotina</taxon>
        <taxon>Agaricomycetes</taxon>
        <taxon>Agaricomycetidae</taxon>
        <taxon>Boletales</taxon>
        <taxon>Paxilineae</taxon>
        <taxon>Paxillaceae</taxon>
        <taxon>Paxillus</taxon>
    </lineage>
</organism>
<accession>A0A0D0E8X6</accession>
<dbReference type="Proteomes" id="UP000054538">
    <property type="component" value="Unassembled WGS sequence"/>
</dbReference>
<dbReference type="InParanoid" id="A0A0D0E8X6"/>
<dbReference type="HOGENOM" id="CLU_3107057_0_0_1"/>
<evidence type="ECO:0000313" key="2">
    <source>
        <dbReference type="Proteomes" id="UP000054538"/>
    </source>
</evidence>
<proteinExistence type="predicted"/>
<gene>
    <name evidence="1" type="ORF">PAXRUDRAFT_827147</name>
</gene>